<dbReference type="GO" id="GO:0006310">
    <property type="term" value="P:DNA recombination"/>
    <property type="evidence" value="ECO:0007669"/>
    <property type="project" value="UniProtKB-KW"/>
</dbReference>
<keyword evidence="4" id="KW-1185">Reference proteome</keyword>
<dbReference type="InterPro" id="IPR002104">
    <property type="entry name" value="Integrase_catalytic"/>
</dbReference>
<feature type="domain" description="Tyr recombinase" evidence="2">
    <location>
        <begin position="2"/>
        <end position="185"/>
    </location>
</feature>
<dbReference type="InterPro" id="IPR013762">
    <property type="entry name" value="Integrase-like_cat_sf"/>
</dbReference>
<protein>
    <submittedName>
        <fullName evidence="3">Tyrosine-type recombinase/integrase</fullName>
    </submittedName>
</protein>
<dbReference type="GO" id="GO:0003677">
    <property type="term" value="F:DNA binding"/>
    <property type="evidence" value="ECO:0007669"/>
    <property type="project" value="InterPro"/>
</dbReference>
<dbReference type="SUPFAM" id="SSF56349">
    <property type="entry name" value="DNA breaking-rejoining enzymes"/>
    <property type="match status" value="1"/>
</dbReference>
<dbReference type="InterPro" id="IPR011010">
    <property type="entry name" value="DNA_brk_join_enz"/>
</dbReference>
<organism evidence="3 4">
    <name type="scientific">Fredinandcohnia quinoae</name>
    <dbReference type="NCBI Taxonomy" id="2918902"/>
    <lineage>
        <taxon>Bacteria</taxon>
        <taxon>Bacillati</taxon>
        <taxon>Bacillota</taxon>
        <taxon>Bacilli</taxon>
        <taxon>Bacillales</taxon>
        <taxon>Bacillaceae</taxon>
        <taxon>Fredinandcohnia</taxon>
    </lineage>
</organism>
<dbReference type="RefSeq" id="WP_240257840.1">
    <property type="nucleotide sequence ID" value="NZ_JAKTTI010000063.1"/>
</dbReference>
<dbReference type="InterPro" id="IPR050090">
    <property type="entry name" value="Tyrosine_recombinase_XerCD"/>
</dbReference>
<sequence length="188" mass="21496">MEFVEAIRDKKKIQAMKKILKMHSERDYLLFVFGINTGLKISEMLALKVGDVLEENGGIKDFLTLTGEDNIEERYIYLNSKVQRAIKEFLASVPLDRDSFLFFSPKTLQAISRQQAYRIINHAAKEVGIESKIGTHSLRKTFGYHAFKRGVAISLLQKQFHHSSASETLKYIGVSKSEKIRTEIDVNL</sequence>
<comment type="caution">
    <text evidence="3">The sequence shown here is derived from an EMBL/GenBank/DDBJ whole genome shotgun (WGS) entry which is preliminary data.</text>
</comment>
<accession>A0AAW5EDE3</accession>
<name>A0AAW5EDE3_9BACI</name>
<gene>
    <name evidence="3" type="ORF">MJG50_21540</name>
</gene>
<dbReference type="PROSITE" id="PS51898">
    <property type="entry name" value="TYR_RECOMBINASE"/>
    <property type="match status" value="1"/>
</dbReference>
<dbReference type="PANTHER" id="PTHR30349:SF82">
    <property type="entry name" value="INTEGRASE_RECOMBINASE YOEC-RELATED"/>
    <property type="match status" value="1"/>
</dbReference>
<dbReference type="AlphaFoldDB" id="A0AAW5EDE3"/>
<dbReference type="PANTHER" id="PTHR30349">
    <property type="entry name" value="PHAGE INTEGRASE-RELATED"/>
    <property type="match status" value="1"/>
</dbReference>
<evidence type="ECO:0000313" key="3">
    <source>
        <dbReference type="EMBL" id="MCH1627922.1"/>
    </source>
</evidence>
<dbReference type="Proteomes" id="UP001431131">
    <property type="component" value="Unassembled WGS sequence"/>
</dbReference>
<reference evidence="3" key="1">
    <citation type="submission" date="2022-02" db="EMBL/GenBank/DDBJ databases">
        <title>Fredinandcohnia quinoae sp. nov. isolated from Chenopodium quinoa seeds.</title>
        <authorList>
            <person name="Saati-Santamaria Z."/>
            <person name="Flores-Felix J.D."/>
            <person name="Igual J.M."/>
            <person name="Velazquez E."/>
            <person name="Garcia-Fraile P."/>
            <person name="Martinez-Molina E."/>
        </authorList>
    </citation>
    <scope>NUCLEOTIDE SEQUENCE</scope>
    <source>
        <strain evidence="3">SECRCQ15</strain>
    </source>
</reference>
<evidence type="ECO:0000259" key="2">
    <source>
        <dbReference type="PROSITE" id="PS51898"/>
    </source>
</evidence>
<dbReference type="Gene3D" id="1.10.443.10">
    <property type="entry name" value="Intergrase catalytic core"/>
    <property type="match status" value="1"/>
</dbReference>
<proteinExistence type="predicted"/>
<dbReference type="EMBL" id="JAKTTI010000063">
    <property type="protein sequence ID" value="MCH1627922.1"/>
    <property type="molecule type" value="Genomic_DNA"/>
</dbReference>
<dbReference type="GO" id="GO:0015074">
    <property type="term" value="P:DNA integration"/>
    <property type="evidence" value="ECO:0007669"/>
    <property type="project" value="InterPro"/>
</dbReference>
<evidence type="ECO:0000256" key="1">
    <source>
        <dbReference type="ARBA" id="ARBA00023172"/>
    </source>
</evidence>
<dbReference type="Pfam" id="PF00589">
    <property type="entry name" value="Phage_integrase"/>
    <property type="match status" value="1"/>
</dbReference>
<evidence type="ECO:0000313" key="4">
    <source>
        <dbReference type="Proteomes" id="UP001431131"/>
    </source>
</evidence>
<keyword evidence="1" id="KW-0233">DNA recombination</keyword>